<dbReference type="GO" id="GO:0051304">
    <property type="term" value="P:chromosome separation"/>
    <property type="evidence" value="ECO:0007669"/>
    <property type="project" value="InterPro"/>
</dbReference>
<protein>
    <submittedName>
        <fullName evidence="5">SMC-Scp complex subunit ScpB</fullName>
    </submittedName>
</protein>
<dbReference type="InterPro" id="IPR036390">
    <property type="entry name" value="WH_DNA-bd_sf"/>
</dbReference>
<dbReference type="EMBL" id="JABGBP010000145">
    <property type="protein sequence ID" value="NOL60041.1"/>
    <property type="molecule type" value="Genomic_DNA"/>
</dbReference>
<accession>A0A7K4FML1</accession>
<evidence type="ECO:0000256" key="3">
    <source>
        <dbReference type="ARBA" id="ARBA00022829"/>
    </source>
</evidence>
<evidence type="ECO:0000313" key="5">
    <source>
        <dbReference type="EMBL" id="NOL60041.1"/>
    </source>
</evidence>
<dbReference type="Gene3D" id="1.10.10.10">
    <property type="entry name" value="Winged helix-like DNA-binding domain superfamily/Winged helix DNA-binding domain"/>
    <property type="match status" value="1"/>
</dbReference>
<dbReference type="Pfam" id="PF04079">
    <property type="entry name" value="SMC_ScpB"/>
    <property type="match status" value="1"/>
</dbReference>
<reference evidence="5 6" key="1">
    <citation type="submission" date="2020-05" db="EMBL/GenBank/DDBJ databases">
        <authorList>
            <person name="Zhang R."/>
        </authorList>
    </citation>
    <scope>NUCLEOTIDE SEQUENCE [LARGE SCALE GENOMIC DNA]</scope>
    <source>
        <strain evidence="5 6">DSM 28986</strain>
    </source>
</reference>
<dbReference type="AlphaFoldDB" id="A0A7K4FML1"/>
<evidence type="ECO:0000256" key="4">
    <source>
        <dbReference type="ARBA" id="ARBA00023306"/>
    </source>
</evidence>
<dbReference type="GO" id="GO:0051301">
    <property type="term" value="P:cell division"/>
    <property type="evidence" value="ECO:0007669"/>
    <property type="project" value="UniProtKB-KW"/>
</dbReference>
<keyword evidence="4" id="KW-0131">Cell cycle</keyword>
<evidence type="ECO:0000256" key="1">
    <source>
        <dbReference type="ARBA" id="ARBA00022490"/>
    </source>
</evidence>
<dbReference type="InterPro" id="IPR005234">
    <property type="entry name" value="ScpB_csome_segregation"/>
</dbReference>
<gene>
    <name evidence="5" type="ORF">HLB00_04230</name>
</gene>
<dbReference type="PANTHER" id="PTHR34298">
    <property type="entry name" value="SEGREGATION AND CONDENSATION PROTEIN B"/>
    <property type="match status" value="1"/>
</dbReference>
<evidence type="ECO:0000313" key="6">
    <source>
        <dbReference type="Proteomes" id="UP000546917"/>
    </source>
</evidence>
<keyword evidence="1" id="KW-0963">Cytoplasm</keyword>
<comment type="caution">
    <text evidence="5">The sequence shown here is derived from an EMBL/GenBank/DDBJ whole genome shotgun (WGS) entry which is preliminary data.</text>
</comment>
<dbReference type="PANTHER" id="PTHR34298:SF2">
    <property type="entry name" value="SEGREGATION AND CONDENSATION PROTEIN B"/>
    <property type="match status" value="1"/>
</dbReference>
<keyword evidence="2" id="KW-0132">Cell division</keyword>
<keyword evidence="3" id="KW-0159">Chromosome partition</keyword>
<dbReference type="InterPro" id="IPR036388">
    <property type="entry name" value="WH-like_DNA-bd_sf"/>
</dbReference>
<dbReference type="Proteomes" id="UP000546917">
    <property type="component" value="Unassembled WGS sequence"/>
</dbReference>
<evidence type="ECO:0000256" key="2">
    <source>
        <dbReference type="ARBA" id="ARBA00022618"/>
    </source>
</evidence>
<proteinExistence type="predicted"/>
<name>A0A7K4FML1_9ARCH</name>
<organism evidence="5 6">
    <name type="scientific">Ferroplasma acidiphilum</name>
    <dbReference type="NCBI Taxonomy" id="74969"/>
    <lineage>
        <taxon>Archaea</taxon>
        <taxon>Methanobacteriati</taxon>
        <taxon>Thermoplasmatota</taxon>
        <taxon>Thermoplasmata</taxon>
        <taxon>Thermoplasmatales</taxon>
        <taxon>Ferroplasmaceae</taxon>
        <taxon>Ferroplasma</taxon>
    </lineage>
</organism>
<sequence>MSIMNEISRRIEAILFSSKEPVKASEIAEYLNITNAEFIKAIKEISRNYENIGSSLIVGQFGNSYKIKLSEEFVPVVDPFIEKEFTEKQLAMLSYIYKMNGEAISGNLRDNFGYAYKEDLEKLKKGGMVSSRKYRNTHKYKVTTEFHRKFNINKRTLRAEEQ</sequence>
<dbReference type="SUPFAM" id="SSF46785">
    <property type="entry name" value="Winged helix' DNA-binding domain"/>
    <property type="match status" value="1"/>
</dbReference>